<dbReference type="PATRIC" id="fig|796385.3.peg.1774"/>
<evidence type="ECO:0000256" key="1">
    <source>
        <dbReference type="SAM" id="MobiDB-lite"/>
    </source>
</evidence>
<dbReference type="InterPro" id="IPR035986">
    <property type="entry name" value="PKD_dom_sf"/>
</dbReference>
<dbReference type="Pfam" id="PF18911">
    <property type="entry name" value="PKD_4"/>
    <property type="match status" value="2"/>
</dbReference>
<dbReference type="PANTHER" id="PTHR36842">
    <property type="entry name" value="PROTEIN TOLB HOMOLOG"/>
    <property type="match status" value="1"/>
</dbReference>
<dbReference type="PANTHER" id="PTHR36842:SF1">
    <property type="entry name" value="PROTEIN TOLB"/>
    <property type="match status" value="1"/>
</dbReference>
<feature type="region of interest" description="Disordered" evidence="1">
    <location>
        <begin position="521"/>
        <end position="559"/>
    </location>
</feature>
<protein>
    <submittedName>
        <fullName evidence="3">Cell surface protein</fullName>
    </submittedName>
</protein>
<dbReference type="NCBIfam" id="TIGR04275">
    <property type="entry name" value="beta_prop_Msarc"/>
    <property type="match status" value="2"/>
</dbReference>
<evidence type="ECO:0000259" key="2">
    <source>
        <dbReference type="PROSITE" id="PS50093"/>
    </source>
</evidence>
<dbReference type="InterPro" id="IPR027618">
    <property type="entry name" value="Beta_prop_Msarc"/>
</dbReference>
<dbReference type="Gene3D" id="2.60.40.10">
    <property type="entry name" value="Immunoglobulins"/>
    <property type="match status" value="2"/>
</dbReference>
<name>A0A0G3C8Y5_METBA</name>
<accession>A0A0G3C8Y5</accession>
<evidence type="ECO:0000313" key="3">
    <source>
        <dbReference type="EMBL" id="AKJ38459.1"/>
    </source>
</evidence>
<dbReference type="RefSeq" id="WP_048176441.1">
    <property type="nucleotide sequence ID" value="NZ_CP008746.1"/>
</dbReference>
<dbReference type="AlphaFoldDB" id="A0A0G3C8Y5"/>
<dbReference type="SMART" id="SM00089">
    <property type="entry name" value="PKD"/>
    <property type="match status" value="2"/>
</dbReference>
<dbReference type="GeneID" id="31600619"/>
<reference evidence="3 4" key="2">
    <citation type="journal article" date="2015" name="Stand. Genomic Sci.">
        <title>The complete genome sequence of the rumen methanogen Methanosarcina barkeri CM1.</title>
        <authorList>
            <person name="Lambie S.C."/>
            <person name="Kelly W.J."/>
            <person name="Leahy S.C."/>
            <person name="Li D."/>
            <person name="Reilly K."/>
            <person name="McAllister T.A."/>
            <person name="Valle E.R."/>
            <person name="Attwood G.T."/>
            <person name="Altermann E."/>
        </authorList>
    </citation>
    <scope>NUCLEOTIDE SEQUENCE [LARGE SCALE GENOMIC DNA]</scope>
    <source>
        <strain evidence="3 4">CM1</strain>
    </source>
</reference>
<dbReference type="InterPro" id="IPR026453">
    <property type="entry name" value="PGF_pre_PGF"/>
</dbReference>
<feature type="domain" description="PKD" evidence="2">
    <location>
        <begin position="348"/>
        <end position="433"/>
    </location>
</feature>
<reference evidence="4" key="1">
    <citation type="submission" date="2014-06" db="EMBL/GenBank/DDBJ databases">
        <title>The complete genome sequence of Methanosarcina barkeri CM1.</title>
        <authorList>
            <consortium name="Pastoral Greenhouse Gas Research Consortium"/>
            <person name="Lambie S.C."/>
            <person name="Leahy S.C."/>
            <person name="Kelly W.J."/>
            <person name="Li D."/>
            <person name="Reilly K."/>
            <person name="Attwood G.T."/>
            <person name="Altermann E."/>
        </authorList>
    </citation>
    <scope>NUCLEOTIDE SEQUENCE [LARGE SCALE GENOMIC DNA]</scope>
    <source>
        <strain evidence="4">CM1</strain>
    </source>
</reference>
<dbReference type="EMBL" id="CP008746">
    <property type="protein sequence ID" value="AKJ38459.1"/>
    <property type="molecule type" value="Genomic_DNA"/>
</dbReference>
<sequence>MKIKCKLCSIALTSTVLVFIFLALISTLASAAQVTKIGSGSDPAIYGNKVVWTNSGVIKVYDLTARTVTTVNSSAASYPAIYGNILVWHDESSKTPRLAVYDMSTAAKTYITQNVDQSSRPAIYGNRIVWSADYNESNYNYNVYMRDISTSKQTKIANGNSPDIYDTRITYGYEDADGRTIAVYDINTKETINVHSSSQIFSPHIYGNKVIWSNFYSRDGFIEMYDLITKKTIDVTSDNTGNTLYGPDVIADAGDDTGTHIDINGDKIVYSKSGDDQFGYAGVYVYDIPSAKSTPVYIYPKETYTTPDVYENTIVWGIDSNYGRGETEDSDNNGIYLSDLSAINSLLQVAEFTANVTSGTAPLVVLFTANGIDGGSASWLWDFGDGITSKHEMKATHTFTKPGTYDVTLKVTGATGNISIDKLGYIRVTNSTTPDLGIPVANFSSSVIEGYAPLTVQFTDLSQNAVSRVWDFDSDGKADSSDPNPIYIYSTPGTYFVNLTIYNANGFSYLINTITVLESNSSDDSNSSSDGNSKSGGSKSSGSKSSGSGGGGGSPEPAKNIEVKELSQVFITNGKEVKFDFTKNATCVVSVNFDAKKTLGKTTTIVEMLKGKSSLVSELPSGEVYKSFNVWVGNGGIATSKNVENPTVCFKVEKSWIENKKIDPASITLNSYSEKKWGQLEVETSGIDDKFLYFTAKTPEFSSFAITGTAKKISDETVTESQPEAEIGAVNNNVNENETGNEGMEAEQKEIQGTSGFEIGLGIACILGLFLYKRKH</sequence>
<proteinExistence type="predicted"/>
<feature type="compositionally biased region" description="Low complexity" evidence="1">
    <location>
        <begin position="521"/>
        <end position="546"/>
    </location>
</feature>
<dbReference type="InterPro" id="IPR013783">
    <property type="entry name" value="Ig-like_fold"/>
</dbReference>
<gene>
    <name evidence="3" type="ORF">MCM1_1413</name>
</gene>
<evidence type="ECO:0000313" key="4">
    <source>
        <dbReference type="Proteomes" id="UP000035331"/>
    </source>
</evidence>
<feature type="domain" description="PKD" evidence="2">
    <location>
        <begin position="462"/>
        <end position="523"/>
    </location>
</feature>
<organism evidence="3 4">
    <name type="scientific">Methanosarcina barkeri CM1</name>
    <dbReference type="NCBI Taxonomy" id="796385"/>
    <lineage>
        <taxon>Archaea</taxon>
        <taxon>Methanobacteriati</taxon>
        <taxon>Methanobacteriota</taxon>
        <taxon>Stenosarchaea group</taxon>
        <taxon>Methanomicrobia</taxon>
        <taxon>Methanosarcinales</taxon>
        <taxon>Methanosarcinaceae</taxon>
        <taxon>Methanosarcina</taxon>
    </lineage>
</organism>
<dbReference type="NCBIfam" id="TIGR04213">
    <property type="entry name" value="PGF_pre_PGF"/>
    <property type="match status" value="1"/>
</dbReference>
<dbReference type="CDD" id="cd00146">
    <property type="entry name" value="PKD"/>
    <property type="match status" value="2"/>
</dbReference>
<dbReference type="Proteomes" id="UP000035331">
    <property type="component" value="Chromosome"/>
</dbReference>
<dbReference type="InterPro" id="IPR000601">
    <property type="entry name" value="PKD_dom"/>
</dbReference>
<dbReference type="InterPro" id="IPR022409">
    <property type="entry name" value="PKD/Chitinase_dom"/>
</dbReference>
<dbReference type="PROSITE" id="PS50093">
    <property type="entry name" value="PKD"/>
    <property type="match status" value="2"/>
</dbReference>
<dbReference type="SUPFAM" id="SSF49299">
    <property type="entry name" value="PKD domain"/>
    <property type="match status" value="2"/>
</dbReference>
<dbReference type="SUPFAM" id="SSF69304">
    <property type="entry name" value="Tricorn protease N-terminal domain"/>
    <property type="match status" value="1"/>
</dbReference>